<dbReference type="GO" id="GO:0016020">
    <property type="term" value="C:membrane"/>
    <property type="evidence" value="ECO:0007669"/>
    <property type="project" value="UniProtKB-SubCell"/>
</dbReference>
<proteinExistence type="predicted"/>
<reference evidence="7" key="1">
    <citation type="journal article" date="2021" name="PeerJ">
        <title>Extensive microbial diversity within the chicken gut microbiome revealed by metagenomics and culture.</title>
        <authorList>
            <person name="Gilroy R."/>
            <person name="Ravi A."/>
            <person name="Getino M."/>
            <person name="Pursley I."/>
            <person name="Horton D.L."/>
            <person name="Alikhan N.F."/>
            <person name="Baker D."/>
            <person name="Gharbi K."/>
            <person name="Hall N."/>
            <person name="Watson M."/>
            <person name="Adriaenssens E.M."/>
            <person name="Foster-Nyarko E."/>
            <person name="Jarju S."/>
            <person name="Secka A."/>
            <person name="Antonio M."/>
            <person name="Oren A."/>
            <person name="Chaudhuri R.R."/>
            <person name="La Ragione R."/>
            <person name="Hildebrand F."/>
            <person name="Pallen M.J."/>
        </authorList>
    </citation>
    <scope>NUCLEOTIDE SEQUENCE</scope>
    <source>
        <strain evidence="7">CHK169-2315</strain>
    </source>
</reference>
<comment type="caution">
    <text evidence="7">The sequence shown here is derived from an EMBL/GenBank/DDBJ whole genome shotgun (WGS) entry which is preliminary data.</text>
</comment>
<organism evidence="7 8">
    <name type="scientific">Candidatus Pseudogracilibacillus intestinigallinarum</name>
    <dbReference type="NCBI Taxonomy" id="2838742"/>
    <lineage>
        <taxon>Bacteria</taxon>
        <taxon>Bacillati</taxon>
        <taxon>Bacillota</taxon>
        <taxon>Bacilli</taxon>
        <taxon>Bacillales</taxon>
        <taxon>Bacillaceae</taxon>
        <taxon>Pseudogracilibacillus</taxon>
    </lineage>
</organism>
<dbReference type="InterPro" id="IPR013525">
    <property type="entry name" value="ABC2_TM"/>
</dbReference>
<feature type="transmembrane region" description="Helical" evidence="5">
    <location>
        <begin position="16"/>
        <end position="37"/>
    </location>
</feature>
<keyword evidence="4 5" id="KW-0472">Membrane</keyword>
<dbReference type="Gene3D" id="3.40.1710.10">
    <property type="entry name" value="abc type-2 transporter like domain"/>
    <property type="match status" value="1"/>
</dbReference>
<evidence type="ECO:0000256" key="1">
    <source>
        <dbReference type="ARBA" id="ARBA00004141"/>
    </source>
</evidence>
<evidence type="ECO:0000256" key="2">
    <source>
        <dbReference type="ARBA" id="ARBA00022692"/>
    </source>
</evidence>
<keyword evidence="3 5" id="KW-1133">Transmembrane helix</keyword>
<feature type="transmembrane region" description="Helical" evidence="5">
    <location>
        <begin position="244"/>
        <end position="271"/>
    </location>
</feature>
<name>A0A9D1TJ65_9BACI</name>
<feature type="transmembrane region" description="Helical" evidence="5">
    <location>
        <begin position="306"/>
        <end position="328"/>
    </location>
</feature>
<gene>
    <name evidence="7" type="ORF">H9895_02100</name>
</gene>
<accession>A0A9D1TJ65</accession>
<dbReference type="Proteomes" id="UP000823937">
    <property type="component" value="Unassembled WGS sequence"/>
</dbReference>
<comment type="subcellular location">
    <subcellularLocation>
        <location evidence="1">Membrane</location>
        <topology evidence="1">Multi-pass membrane protein</topology>
    </subcellularLocation>
</comment>
<feature type="transmembrane region" description="Helical" evidence="5">
    <location>
        <begin position="204"/>
        <end position="223"/>
    </location>
</feature>
<keyword evidence="2 5" id="KW-0812">Transmembrane</keyword>
<evidence type="ECO:0000259" key="6">
    <source>
        <dbReference type="Pfam" id="PF12698"/>
    </source>
</evidence>
<evidence type="ECO:0000313" key="8">
    <source>
        <dbReference type="Proteomes" id="UP000823937"/>
    </source>
</evidence>
<feature type="transmembrane region" description="Helical" evidence="5">
    <location>
        <begin position="348"/>
        <end position="364"/>
    </location>
</feature>
<evidence type="ECO:0000256" key="4">
    <source>
        <dbReference type="ARBA" id="ARBA00023136"/>
    </source>
</evidence>
<dbReference type="Pfam" id="PF12698">
    <property type="entry name" value="ABC2_membrane_3"/>
    <property type="match status" value="1"/>
</dbReference>
<evidence type="ECO:0000256" key="3">
    <source>
        <dbReference type="ARBA" id="ARBA00022989"/>
    </source>
</evidence>
<reference evidence="7" key="2">
    <citation type="submission" date="2021-04" db="EMBL/GenBank/DDBJ databases">
        <authorList>
            <person name="Gilroy R."/>
        </authorList>
    </citation>
    <scope>NUCLEOTIDE SEQUENCE</scope>
    <source>
        <strain evidence="7">CHK169-2315</strain>
    </source>
</reference>
<evidence type="ECO:0000313" key="7">
    <source>
        <dbReference type="EMBL" id="HIV73855.1"/>
    </source>
</evidence>
<evidence type="ECO:0000256" key="5">
    <source>
        <dbReference type="SAM" id="Phobius"/>
    </source>
</evidence>
<sequence>MKDLLYMRWLHMKRQLFSILFWLFIPFIATIVLVQLLDVVKDDTSIPVGFVLQEETPLALELAEKLEEESFFTIHLLSEKEALNQLEKHELDSVFIVREGYDEKMEKGNRHKLIHGYESDMSFAYVSTIETIQSLVQQQASRYKAANEVEKLYRQFDMPIDVSEEELIERSKEIEAERTLLHTSMKYKGDEQRTSDAASIFSPMFIWVFISFLTTFFLFDWVIKEKNAHVATRFLFTRKSVTTYLFEHFILYTIGLFIIDVIAFFIFHLLYNEQISWKFFITLFICRYVWNSSAFLISLWIKRPFIFYLIGLSITFVAIVTYVIGIAAHSKLFTFLHPMEILLQGNYMNVWFLLNSVLLIIIFIRKEDSYVART</sequence>
<dbReference type="GO" id="GO:0140359">
    <property type="term" value="F:ABC-type transporter activity"/>
    <property type="evidence" value="ECO:0007669"/>
    <property type="project" value="InterPro"/>
</dbReference>
<protein>
    <submittedName>
        <fullName evidence="7">ABC transporter permease</fullName>
    </submittedName>
</protein>
<dbReference type="AlphaFoldDB" id="A0A9D1TJ65"/>
<feature type="domain" description="ABC-2 type transporter transmembrane" evidence="6">
    <location>
        <begin position="15"/>
        <end position="363"/>
    </location>
</feature>
<dbReference type="EMBL" id="DXHX01000028">
    <property type="protein sequence ID" value="HIV73855.1"/>
    <property type="molecule type" value="Genomic_DNA"/>
</dbReference>